<keyword evidence="2" id="KW-0472">Membrane</keyword>
<dbReference type="Proteomes" id="UP001341840">
    <property type="component" value="Unassembled WGS sequence"/>
</dbReference>
<accession>A0ABU6XHA3</accession>
<sequence length="151" mass="17295">MVCIGRKSGSITGITKGGFGKVFRSSAPALKKQKPSFRAETNDGGKQTRSGNERRRITFGVKIGQAMVQSNRPIPDWFNSFLTIFYIAVFMVNRTVAAFGSRSDRFNRSIWSNFQIYDFRYYTKSNYKQPYRAALGDGNYQWLVRRSVAKF</sequence>
<evidence type="ECO:0000256" key="1">
    <source>
        <dbReference type="SAM" id="MobiDB-lite"/>
    </source>
</evidence>
<dbReference type="EMBL" id="JASCZI010211715">
    <property type="protein sequence ID" value="MED6196143.1"/>
    <property type="molecule type" value="Genomic_DNA"/>
</dbReference>
<feature type="transmembrane region" description="Helical" evidence="2">
    <location>
        <begin position="77"/>
        <end position="99"/>
    </location>
</feature>
<reference evidence="3 4" key="1">
    <citation type="journal article" date="2023" name="Plants (Basel)">
        <title>Bridging the Gap: Combining Genomics and Transcriptomics Approaches to Understand Stylosanthes scabra, an Orphan Legume from the Brazilian Caatinga.</title>
        <authorList>
            <person name="Ferreira-Neto J.R.C."/>
            <person name="da Silva M.D."/>
            <person name="Binneck E."/>
            <person name="de Melo N.F."/>
            <person name="da Silva R.H."/>
            <person name="de Melo A.L.T.M."/>
            <person name="Pandolfi V."/>
            <person name="Bustamante F.O."/>
            <person name="Brasileiro-Vidal A.C."/>
            <person name="Benko-Iseppon A.M."/>
        </authorList>
    </citation>
    <scope>NUCLEOTIDE SEQUENCE [LARGE SCALE GENOMIC DNA]</scope>
    <source>
        <tissue evidence="3">Leaves</tissue>
    </source>
</reference>
<keyword evidence="2" id="KW-0812">Transmembrane</keyword>
<feature type="region of interest" description="Disordered" evidence="1">
    <location>
        <begin position="29"/>
        <end position="53"/>
    </location>
</feature>
<evidence type="ECO:0000313" key="3">
    <source>
        <dbReference type="EMBL" id="MED6196143.1"/>
    </source>
</evidence>
<organism evidence="3 4">
    <name type="scientific">Stylosanthes scabra</name>
    <dbReference type="NCBI Taxonomy" id="79078"/>
    <lineage>
        <taxon>Eukaryota</taxon>
        <taxon>Viridiplantae</taxon>
        <taxon>Streptophyta</taxon>
        <taxon>Embryophyta</taxon>
        <taxon>Tracheophyta</taxon>
        <taxon>Spermatophyta</taxon>
        <taxon>Magnoliopsida</taxon>
        <taxon>eudicotyledons</taxon>
        <taxon>Gunneridae</taxon>
        <taxon>Pentapetalae</taxon>
        <taxon>rosids</taxon>
        <taxon>fabids</taxon>
        <taxon>Fabales</taxon>
        <taxon>Fabaceae</taxon>
        <taxon>Papilionoideae</taxon>
        <taxon>50 kb inversion clade</taxon>
        <taxon>dalbergioids sensu lato</taxon>
        <taxon>Dalbergieae</taxon>
        <taxon>Pterocarpus clade</taxon>
        <taxon>Stylosanthes</taxon>
    </lineage>
</organism>
<comment type="caution">
    <text evidence="3">The sequence shown here is derived from an EMBL/GenBank/DDBJ whole genome shotgun (WGS) entry which is preliminary data.</text>
</comment>
<evidence type="ECO:0000256" key="2">
    <source>
        <dbReference type="SAM" id="Phobius"/>
    </source>
</evidence>
<evidence type="ECO:0000313" key="4">
    <source>
        <dbReference type="Proteomes" id="UP001341840"/>
    </source>
</evidence>
<name>A0ABU6XHA3_9FABA</name>
<proteinExistence type="predicted"/>
<keyword evidence="2" id="KW-1133">Transmembrane helix</keyword>
<keyword evidence="4" id="KW-1185">Reference proteome</keyword>
<gene>
    <name evidence="3" type="ORF">PIB30_044575</name>
</gene>
<protein>
    <submittedName>
        <fullName evidence="3">Uncharacterized protein</fullName>
    </submittedName>
</protein>